<keyword evidence="2" id="KW-1185">Reference proteome</keyword>
<proteinExistence type="predicted"/>
<organism evidence="1 2">
    <name type="scientific">Coniosporium uncinatum</name>
    <dbReference type="NCBI Taxonomy" id="93489"/>
    <lineage>
        <taxon>Eukaryota</taxon>
        <taxon>Fungi</taxon>
        <taxon>Dikarya</taxon>
        <taxon>Ascomycota</taxon>
        <taxon>Pezizomycotina</taxon>
        <taxon>Dothideomycetes</taxon>
        <taxon>Dothideomycetes incertae sedis</taxon>
        <taxon>Coniosporium</taxon>
    </lineage>
</organism>
<accession>A0ACC3CUU9</accession>
<sequence length="54" mass="6441">HLLSWKDGTFEVQDPLPWFVLYHVYWPAQFVQSLRTGNWWSRVNVSTGKMFGVE</sequence>
<protein>
    <submittedName>
        <fullName evidence="1">Uncharacterized protein</fullName>
    </submittedName>
</protein>
<dbReference type="Proteomes" id="UP001186974">
    <property type="component" value="Unassembled WGS sequence"/>
</dbReference>
<reference evidence="1" key="1">
    <citation type="submission" date="2024-09" db="EMBL/GenBank/DDBJ databases">
        <title>Black Yeasts Isolated from many extreme environments.</title>
        <authorList>
            <person name="Coleine C."/>
            <person name="Stajich J.E."/>
            <person name="Selbmann L."/>
        </authorList>
    </citation>
    <scope>NUCLEOTIDE SEQUENCE</scope>
    <source>
        <strain evidence="1">CCFEE 5737</strain>
    </source>
</reference>
<comment type="caution">
    <text evidence="1">The sequence shown here is derived from an EMBL/GenBank/DDBJ whole genome shotgun (WGS) entry which is preliminary data.</text>
</comment>
<dbReference type="EMBL" id="JAWDJW010011463">
    <property type="protein sequence ID" value="KAK3044781.1"/>
    <property type="molecule type" value="Genomic_DNA"/>
</dbReference>
<name>A0ACC3CUU9_9PEZI</name>
<feature type="non-terminal residue" evidence="1">
    <location>
        <position position="1"/>
    </location>
</feature>
<gene>
    <name evidence="1" type="ORF">LTS18_000367</name>
</gene>
<evidence type="ECO:0000313" key="1">
    <source>
        <dbReference type="EMBL" id="KAK3044781.1"/>
    </source>
</evidence>
<evidence type="ECO:0000313" key="2">
    <source>
        <dbReference type="Proteomes" id="UP001186974"/>
    </source>
</evidence>